<organism evidence="1 2">
    <name type="scientific">Ambrosiozyma monospora</name>
    <name type="common">Yeast</name>
    <name type="synonym">Endomycopsis monosporus</name>
    <dbReference type="NCBI Taxonomy" id="43982"/>
    <lineage>
        <taxon>Eukaryota</taxon>
        <taxon>Fungi</taxon>
        <taxon>Dikarya</taxon>
        <taxon>Ascomycota</taxon>
        <taxon>Saccharomycotina</taxon>
        <taxon>Pichiomycetes</taxon>
        <taxon>Pichiales</taxon>
        <taxon>Pichiaceae</taxon>
        <taxon>Ambrosiozyma</taxon>
    </lineage>
</organism>
<proteinExistence type="predicted"/>
<name>A0ACB5SRA6_AMBMO</name>
<accession>A0ACB5SRA6</accession>
<sequence>MECIRRVFVAFLTRFISKMSSLWCVSIYIREHPYFADLRNVELPNHLSSDIIDFRDTLSRKFQSFPVDSKFISGCLRLNILPTQLRYFELRLFRNFDICNHDAKMEDVSLMEKRTVISSGQARWVYYPSQ</sequence>
<comment type="caution">
    <text evidence="1">The sequence shown here is derived from an EMBL/GenBank/DDBJ whole genome shotgun (WGS) entry which is preliminary data.</text>
</comment>
<protein>
    <submittedName>
        <fullName evidence="1">Unnamed protein product</fullName>
    </submittedName>
</protein>
<gene>
    <name evidence="1" type="ORF">Amon02_000023600</name>
</gene>
<reference evidence="1" key="1">
    <citation type="submission" date="2023-04" db="EMBL/GenBank/DDBJ databases">
        <title>Ambrosiozyma monospora NBRC 10751.</title>
        <authorList>
            <person name="Ichikawa N."/>
            <person name="Sato H."/>
            <person name="Tonouchi N."/>
        </authorList>
    </citation>
    <scope>NUCLEOTIDE SEQUENCE</scope>
    <source>
        <strain evidence="1">NBRC 10751</strain>
    </source>
</reference>
<evidence type="ECO:0000313" key="2">
    <source>
        <dbReference type="Proteomes" id="UP001165064"/>
    </source>
</evidence>
<dbReference type="Proteomes" id="UP001165064">
    <property type="component" value="Unassembled WGS sequence"/>
</dbReference>
<keyword evidence="2" id="KW-1185">Reference proteome</keyword>
<dbReference type="EMBL" id="BSXS01000054">
    <property type="protein sequence ID" value="GME70542.1"/>
    <property type="molecule type" value="Genomic_DNA"/>
</dbReference>
<evidence type="ECO:0000313" key="1">
    <source>
        <dbReference type="EMBL" id="GME70542.1"/>
    </source>
</evidence>